<feature type="binding site" evidence="6">
    <location>
        <position position="14"/>
    </location>
    <ligand>
        <name>ATP</name>
        <dbReference type="ChEBI" id="CHEBI:30616"/>
    </ligand>
</feature>
<dbReference type="RefSeq" id="WP_114984051.1">
    <property type="nucleotide sequence ID" value="NZ_CP027806.1"/>
</dbReference>
<feature type="site" description="Transition state stabilizer" evidence="6">
    <location>
        <position position="241"/>
    </location>
</feature>
<dbReference type="SUPFAM" id="SSF53067">
    <property type="entry name" value="Actin-like ATPase domain"/>
    <property type="match status" value="2"/>
</dbReference>
<dbReference type="PANTHER" id="PTHR21060">
    <property type="entry name" value="ACETATE KINASE"/>
    <property type="match status" value="1"/>
</dbReference>
<keyword evidence="6" id="KW-0460">Magnesium</keyword>
<dbReference type="GO" id="GO:0008776">
    <property type="term" value="F:acetate kinase activity"/>
    <property type="evidence" value="ECO:0007669"/>
    <property type="project" value="UniProtKB-UniRule"/>
</dbReference>
<dbReference type="Pfam" id="PF00871">
    <property type="entry name" value="Acetate_kinase"/>
    <property type="match status" value="1"/>
</dbReference>
<dbReference type="KEGG" id="cprv:CYPRO_1540"/>
<evidence type="ECO:0000256" key="7">
    <source>
        <dbReference type="RuleBase" id="RU003835"/>
    </source>
</evidence>
<feature type="binding site" evidence="6">
    <location>
        <position position="7"/>
    </location>
    <ligand>
        <name>Mg(2+)</name>
        <dbReference type="ChEBI" id="CHEBI:18420"/>
    </ligand>
</feature>
<feature type="binding site" evidence="6">
    <location>
        <begin position="283"/>
        <end position="285"/>
    </location>
    <ligand>
        <name>ATP</name>
        <dbReference type="ChEBI" id="CHEBI:30616"/>
    </ligand>
</feature>
<dbReference type="HAMAP" id="MF_00020">
    <property type="entry name" value="Acetate_kinase"/>
    <property type="match status" value="1"/>
</dbReference>
<keyword evidence="2 6" id="KW-0808">Transferase</keyword>
<dbReference type="InterPro" id="IPR043129">
    <property type="entry name" value="ATPase_NBD"/>
</dbReference>
<evidence type="ECO:0000256" key="2">
    <source>
        <dbReference type="ARBA" id="ARBA00022679"/>
    </source>
</evidence>
<dbReference type="OrthoDB" id="9802453at2"/>
<dbReference type="PRINTS" id="PR00471">
    <property type="entry name" value="ACETATEKNASE"/>
</dbReference>
<evidence type="ECO:0000256" key="1">
    <source>
        <dbReference type="ARBA" id="ARBA00008748"/>
    </source>
</evidence>
<feature type="binding site" evidence="6">
    <location>
        <begin position="331"/>
        <end position="335"/>
    </location>
    <ligand>
        <name>ATP</name>
        <dbReference type="ChEBI" id="CHEBI:30616"/>
    </ligand>
</feature>
<comment type="function">
    <text evidence="6">Catalyzes the formation of acetyl phosphate from acetate and ATP. Can also catalyze the reverse reaction.</text>
</comment>
<dbReference type="GO" id="GO:0005524">
    <property type="term" value="F:ATP binding"/>
    <property type="evidence" value="ECO:0007669"/>
    <property type="project" value="UniProtKB-KW"/>
</dbReference>
<evidence type="ECO:0000256" key="5">
    <source>
        <dbReference type="ARBA" id="ARBA00022840"/>
    </source>
</evidence>
<dbReference type="Gene3D" id="3.30.420.40">
    <property type="match status" value="2"/>
</dbReference>
<dbReference type="AlphaFoldDB" id="A0A345UJY9"/>
<keyword evidence="5 6" id="KW-0067">ATP-binding</keyword>
<comment type="similarity">
    <text evidence="1 6 7">Belongs to the acetokinase family.</text>
</comment>
<dbReference type="UniPathway" id="UPA00340">
    <property type="reaction ID" value="UER00458"/>
</dbReference>
<dbReference type="EMBL" id="CP027806">
    <property type="protein sequence ID" value="AXJ00791.1"/>
    <property type="molecule type" value="Genomic_DNA"/>
</dbReference>
<proteinExistence type="inferred from homology"/>
<dbReference type="GO" id="GO:0005737">
    <property type="term" value="C:cytoplasm"/>
    <property type="evidence" value="ECO:0007669"/>
    <property type="project" value="UniProtKB-SubCell"/>
</dbReference>
<dbReference type="PANTHER" id="PTHR21060:SF15">
    <property type="entry name" value="ACETATE KINASE-RELATED"/>
    <property type="match status" value="1"/>
</dbReference>
<name>A0A345UJY9_9BACT</name>
<keyword evidence="3 6" id="KW-0547">Nucleotide-binding</keyword>
<comment type="cofactor">
    <cofactor evidence="6">
        <name>Mg(2+)</name>
        <dbReference type="ChEBI" id="CHEBI:18420"/>
    </cofactor>
    <cofactor evidence="6">
        <name>Mn(2+)</name>
        <dbReference type="ChEBI" id="CHEBI:29035"/>
    </cofactor>
    <text evidence="6">Mg(2+). Can also accept Mn(2+).</text>
</comment>
<evidence type="ECO:0000256" key="4">
    <source>
        <dbReference type="ARBA" id="ARBA00022777"/>
    </source>
</evidence>
<feature type="binding site" evidence="6">
    <location>
        <begin position="208"/>
        <end position="212"/>
    </location>
    <ligand>
        <name>ATP</name>
        <dbReference type="ChEBI" id="CHEBI:30616"/>
    </ligand>
</feature>
<dbReference type="PIRSF" id="PIRSF000722">
    <property type="entry name" value="Acetate_prop_kin"/>
    <property type="match status" value="1"/>
</dbReference>
<evidence type="ECO:0000256" key="3">
    <source>
        <dbReference type="ARBA" id="ARBA00022741"/>
    </source>
</evidence>
<feature type="site" description="Transition state stabilizer" evidence="6">
    <location>
        <position position="180"/>
    </location>
</feature>
<dbReference type="InterPro" id="IPR023865">
    <property type="entry name" value="Aliphatic_acid_kinase_CS"/>
</dbReference>
<dbReference type="GO" id="GO:0006083">
    <property type="term" value="P:acetate metabolic process"/>
    <property type="evidence" value="ECO:0007669"/>
    <property type="project" value="TreeGrafter"/>
</dbReference>
<keyword evidence="6" id="KW-0963">Cytoplasm</keyword>
<comment type="catalytic activity">
    <reaction evidence="6">
        <text>acetate + ATP = acetyl phosphate + ADP</text>
        <dbReference type="Rhea" id="RHEA:11352"/>
        <dbReference type="ChEBI" id="CHEBI:22191"/>
        <dbReference type="ChEBI" id="CHEBI:30089"/>
        <dbReference type="ChEBI" id="CHEBI:30616"/>
        <dbReference type="ChEBI" id="CHEBI:456216"/>
        <dbReference type="EC" id="2.7.2.1"/>
    </reaction>
</comment>
<comment type="subcellular location">
    <subcellularLocation>
        <location evidence="6">Cytoplasm</location>
    </subcellularLocation>
</comment>
<feature type="binding site" evidence="6">
    <location>
        <position position="91"/>
    </location>
    <ligand>
        <name>substrate</name>
    </ligand>
</feature>
<sequence length="407" mass="45042">MLVLVINCGSSSVKYDLIHTETREGVCRGLVERIGAVTAIVKHEPAKGKKYKETMIIQNHTEALKEVLQYLLSPENKIIESITDIKAVGHRVVHGSDMFKDSVLIDEDVMEAIEQAFDLAPLHNPPNLKGIQAAKEALPDIPHVAVFDTAFHHSIPAHAYLYGIPNRLYRRYKIRKYGFHGTSHYFVSRQYYKLILKDVKETKVISCHLGNGASICAIDGGKSVDTSMGFTPLSGLVMGTRSGDLDPSILFYLVEKEELPLSSVHSLLNRHSGLLGLSGYAADMRDLIEEAQKGDRRCQQAIDVFCYKIRQHIGSYIASMNGCDAILFTAGIGENSSLIRKKAVEKMDFMGVKLDEDRNESVKPGELTRISTDDSKVGIYVVPTNEELVIAIDAAKIARASAQSPWI</sequence>
<keyword evidence="4 6" id="KW-0418">Kinase</keyword>
<evidence type="ECO:0000313" key="9">
    <source>
        <dbReference type="Proteomes" id="UP000254808"/>
    </source>
</evidence>
<keyword evidence="6" id="KW-0479">Metal-binding</keyword>
<dbReference type="EC" id="2.7.2.1" evidence="6"/>
<accession>A0A345UJY9</accession>
<gene>
    <name evidence="6" type="primary">ackA</name>
    <name evidence="8" type="ORF">CYPRO_1540</name>
</gene>
<evidence type="ECO:0000313" key="8">
    <source>
        <dbReference type="EMBL" id="AXJ00791.1"/>
    </source>
</evidence>
<dbReference type="InterPro" id="IPR000890">
    <property type="entry name" value="Aliphatic_acid_kin_short-chain"/>
</dbReference>
<dbReference type="CDD" id="cd24010">
    <property type="entry name" value="ASKHA_NBD_AcK_PK"/>
    <property type="match status" value="1"/>
</dbReference>
<protein>
    <recommendedName>
        <fullName evidence="6">Acetate kinase</fullName>
        <ecNumber evidence="6">2.7.2.1</ecNumber>
    </recommendedName>
    <alternativeName>
        <fullName evidence="6">Acetokinase</fullName>
    </alternativeName>
</protein>
<dbReference type="GO" id="GO:0000287">
    <property type="term" value="F:magnesium ion binding"/>
    <property type="evidence" value="ECO:0007669"/>
    <property type="project" value="UniProtKB-UniRule"/>
</dbReference>
<dbReference type="GO" id="GO:0006085">
    <property type="term" value="P:acetyl-CoA biosynthetic process"/>
    <property type="evidence" value="ECO:0007669"/>
    <property type="project" value="UniProtKB-UniRule"/>
</dbReference>
<dbReference type="PROSITE" id="PS01075">
    <property type="entry name" value="ACETATE_KINASE_1"/>
    <property type="match status" value="1"/>
</dbReference>
<organism evidence="8 9">
    <name type="scientific">Cyclonatronum proteinivorum</name>
    <dbReference type="NCBI Taxonomy" id="1457365"/>
    <lineage>
        <taxon>Bacteria</taxon>
        <taxon>Pseudomonadati</taxon>
        <taxon>Balneolota</taxon>
        <taxon>Balneolia</taxon>
        <taxon>Balneolales</taxon>
        <taxon>Cyclonatronaceae</taxon>
        <taxon>Cyclonatronum</taxon>
    </lineage>
</organism>
<feature type="active site" description="Proton donor/acceptor" evidence="6">
    <location>
        <position position="148"/>
    </location>
</feature>
<dbReference type="InterPro" id="IPR004372">
    <property type="entry name" value="Ac/propionate_kinase"/>
</dbReference>
<reference evidence="8 9" key="1">
    <citation type="submission" date="2018-03" db="EMBL/GenBank/DDBJ databases">
        <title>Phenotypic and genomic properties of Cyclonatronum proteinivorum gen. nov., sp. nov., a haloalkaliphilic bacteroidete from soda lakes possessing Na+-translocating rhodopsin.</title>
        <authorList>
            <person name="Toshchakov S.V."/>
            <person name="Korzhenkov A."/>
            <person name="Samarov N.I."/>
            <person name="Kublanov I.V."/>
            <person name="Muntyan M.S."/>
            <person name="Sorokin D.Y."/>
        </authorList>
    </citation>
    <scope>NUCLEOTIDE SEQUENCE [LARGE SCALE GENOMIC DNA]</scope>
    <source>
        <strain evidence="8 9">Omega</strain>
    </source>
</reference>
<dbReference type="Proteomes" id="UP000254808">
    <property type="component" value="Chromosome"/>
</dbReference>
<feature type="binding site" evidence="6">
    <location>
        <position position="386"/>
    </location>
    <ligand>
        <name>Mg(2+)</name>
        <dbReference type="ChEBI" id="CHEBI:18420"/>
    </ligand>
</feature>
<evidence type="ECO:0000256" key="6">
    <source>
        <dbReference type="HAMAP-Rule" id="MF_00020"/>
    </source>
</evidence>
<dbReference type="NCBIfam" id="TIGR00016">
    <property type="entry name" value="ackA"/>
    <property type="match status" value="1"/>
</dbReference>
<dbReference type="PROSITE" id="PS01076">
    <property type="entry name" value="ACETATE_KINASE_2"/>
    <property type="match status" value="1"/>
</dbReference>
<keyword evidence="9" id="KW-1185">Reference proteome</keyword>
<comment type="subunit">
    <text evidence="6">Homodimer.</text>
</comment>
<comment type="pathway">
    <text evidence="6">Metabolic intermediate biosynthesis; acetyl-CoA biosynthesis; acetyl-CoA from acetate: step 1/2.</text>
</comment>